<gene>
    <name evidence="1" type="ORF">M404DRAFT_20470</name>
</gene>
<evidence type="ECO:0000313" key="2">
    <source>
        <dbReference type="Proteomes" id="UP000054217"/>
    </source>
</evidence>
<dbReference type="EMBL" id="KN831949">
    <property type="protein sequence ID" value="KIO11883.1"/>
    <property type="molecule type" value="Genomic_DNA"/>
</dbReference>
<evidence type="ECO:0000313" key="1">
    <source>
        <dbReference type="EMBL" id="KIO11883.1"/>
    </source>
</evidence>
<organism evidence="1 2">
    <name type="scientific">Pisolithus tinctorius Marx 270</name>
    <dbReference type="NCBI Taxonomy" id="870435"/>
    <lineage>
        <taxon>Eukaryota</taxon>
        <taxon>Fungi</taxon>
        <taxon>Dikarya</taxon>
        <taxon>Basidiomycota</taxon>
        <taxon>Agaricomycotina</taxon>
        <taxon>Agaricomycetes</taxon>
        <taxon>Agaricomycetidae</taxon>
        <taxon>Boletales</taxon>
        <taxon>Sclerodermatineae</taxon>
        <taxon>Pisolithaceae</taxon>
        <taxon>Pisolithus</taxon>
    </lineage>
</organism>
<keyword evidence="2" id="KW-1185">Reference proteome</keyword>
<dbReference type="InParanoid" id="A0A0C3JRW7"/>
<dbReference type="HOGENOM" id="CLU_1696235_0_0_1"/>
<name>A0A0C3JRW7_PISTI</name>
<proteinExistence type="predicted"/>
<reference evidence="2" key="2">
    <citation type="submission" date="2015-01" db="EMBL/GenBank/DDBJ databases">
        <title>Evolutionary Origins and Diversification of the Mycorrhizal Mutualists.</title>
        <authorList>
            <consortium name="DOE Joint Genome Institute"/>
            <consortium name="Mycorrhizal Genomics Consortium"/>
            <person name="Kohler A."/>
            <person name="Kuo A."/>
            <person name="Nagy L.G."/>
            <person name="Floudas D."/>
            <person name="Copeland A."/>
            <person name="Barry K.W."/>
            <person name="Cichocki N."/>
            <person name="Veneault-Fourrey C."/>
            <person name="LaButti K."/>
            <person name="Lindquist E.A."/>
            <person name="Lipzen A."/>
            <person name="Lundell T."/>
            <person name="Morin E."/>
            <person name="Murat C."/>
            <person name="Riley R."/>
            <person name="Ohm R."/>
            <person name="Sun H."/>
            <person name="Tunlid A."/>
            <person name="Henrissat B."/>
            <person name="Grigoriev I.V."/>
            <person name="Hibbett D.S."/>
            <person name="Martin F."/>
        </authorList>
    </citation>
    <scope>NUCLEOTIDE SEQUENCE [LARGE SCALE GENOMIC DNA]</scope>
    <source>
        <strain evidence="2">Marx 270</strain>
    </source>
</reference>
<dbReference type="AlphaFoldDB" id="A0A0C3JRW7"/>
<sequence length="155" mass="16736">MGKQLQRAIRDGRFLNTSNLGAVTLVFPVIVTLQTVCYYETAEYCKRTSEADIDFQNDFYIRYLDVSSAVPTTSTTAVSSKTVSSSNGTASQLDAPDFTAVKCQTPNGTRHQTGGIIVPTKRFIAANDPDTSKRAQGNIGFLGFLIHSSTLGQTA</sequence>
<accession>A0A0C3JRW7</accession>
<reference evidence="1 2" key="1">
    <citation type="submission" date="2014-04" db="EMBL/GenBank/DDBJ databases">
        <authorList>
            <consortium name="DOE Joint Genome Institute"/>
            <person name="Kuo A."/>
            <person name="Kohler A."/>
            <person name="Costa M.D."/>
            <person name="Nagy L.G."/>
            <person name="Floudas D."/>
            <person name="Copeland A."/>
            <person name="Barry K.W."/>
            <person name="Cichocki N."/>
            <person name="Veneault-Fourrey C."/>
            <person name="LaButti K."/>
            <person name="Lindquist E.A."/>
            <person name="Lipzen A."/>
            <person name="Lundell T."/>
            <person name="Morin E."/>
            <person name="Murat C."/>
            <person name="Sun H."/>
            <person name="Tunlid A."/>
            <person name="Henrissat B."/>
            <person name="Grigoriev I.V."/>
            <person name="Hibbett D.S."/>
            <person name="Martin F."/>
            <person name="Nordberg H.P."/>
            <person name="Cantor M.N."/>
            <person name="Hua S.X."/>
        </authorList>
    </citation>
    <scope>NUCLEOTIDE SEQUENCE [LARGE SCALE GENOMIC DNA]</scope>
    <source>
        <strain evidence="1 2">Marx 270</strain>
    </source>
</reference>
<dbReference type="Proteomes" id="UP000054217">
    <property type="component" value="Unassembled WGS sequence"/>
</dbReference>
<protein>
    <submittedName>
        <fullName evidence="1">Uncharacterized protein</fullName>
    </submittedName>
</protein>